<evidence type="ECO:0000313" key="1">
    <source>
        <dbReference type="EMBL" id="KAJ8019929.1"/>
    </source>
</evidence>
<accession>A0A9Q0YDV3</accession>
<gene>
    <name evidence="1" type="ORF">HOLleu_41718</name>
</gene>
<evidence type="ECO:0000313" key="2">
    <source>
        <dbReference type="Proteomes" id="UP001152320"/>
    </source>
</evidence>
<sequence length="263" mass="29069">MESHLFKPALQVINGTEEGIGLLLESLSRLSETRITAVRGVADSAMVVVLFLRGSLLSLAEHDLPEQLSDFAEIIGHTMAICSVLHGNSVCVKKEIVTCPHEIKRSLQKRLDKIEALGSLLQDVSNAKHNLINTCESIVKWLEKNKQVSISSEEGDVPLIDVFVSRAQSKVDSKETFAEKATDLIGMKPSDQDTTVSFETPTTEQIVTLINLLKKTLNGLKDFVNYANENKSKYPEVEDLPVSLDDMDELSAELQSIDLMPYT</sequence>
<proteinExistence type="predicted"/>
<keyword evidence="2" id="KW-1185">Reference proteome</keyword>
<name>A0A9Q0YDV3_HOLLE</name>
<dbReference type="AlphaFoldDB" id="A0A9Q0YDV3"/>
<comment type="caution">
    <text evidence="1">The sequence shown here is derived from an EMBL/GenBank/DDBJ whole genome shotgun (WGS) entry which is preliminary data.</text>
</comment>
<reference evidence="1" key="1">
    <citation type="submission" date="2021-10" db="EMBL/GenBank/DDBJ databases">
        <title>Tropical sea cucumber genome reveals ecological adaptation and Cuvierian tubules defense mechanism.</title>
        <authorList>
            <person name="Chen T."/>
        </authorList>
    </citation>
    <scope>NUCLEOTIDE SEQUENCE</scope>
    <source>
        <strain evidence="1">Nanhai2018</strain>
        <tissue evidence="1">Muscle</tissue>
    </source>
</reference>
<protein>
    <submittedName>
        <fullName evidence="1">Uncharacterized protein</fullName>
    </submittedName>
</protein>
<dbReference type="Proteomes" id="UP001152320">
    <property type="component" value="Chromosome 23"/>
</dbReference>
<dbReference type="EMBL" id="JAIZAY010000023">
    <property type="protein sequence ID" value="KAJ8019929.1"/>
    <property type="molecule type" value="Genomic_DNA"/>
</dbReference>
<organism evidence="1 2">
    <name type="scientific">Holothuria leucospilota</name>
    <name type="common">Black long sea cucumber</name>
    <name type="synonym">Mertensiothuria leucospilota</name>
    <dbReference type="NCBI Taxonomy" id="206669"/>
    <lineage>
        <taxon>Eukaryota</taxon>
        <taxon>Metazoa</taxon>
        <taxon>Echinodermata</taxon>
        <taxon>Eleutherozoa</taxon>
        <taxon>Echinozoa</taxon>
        <taxon>Holothuroidea</taxon>
        <taxon>Aspidochirotacea</taxon>
        <taxon>Aspidochirotida</taxon>
        <taxon>Holothuriidae</taxon>
        <taxon>Holothuria</taxon>
    </lineage>
</organism>